<dbReference type="EMBL" id="QANS01000003">
    <property type="protein sequence ID" value="PTU31515.1"/>
    <property type="molecule type" value="Genomic_DNA"/>
</dbReference>
<reference evidence="4 5" key="1">
    <citation type="submission" date="2018-04" db="EMBL/GenBank/DDBJ databases">
        <title>Novel species isolated from glacier.</title>
        <authorList>
            <person name="Liu Q."/>
            <person name="Xin Y.-H."/>
        </authorList>
    </citation>
    <scope>NUCLEOTIDE SEQUENCE [LARGE SCALE GENOMIC DNA]</scope>
    <source>
        <strain evidence="4 5">GT1R17</strain>
    </source>
</reference>
<evidence type="ECO:0000256" key="2">
    <source>
        <dbReference type="PROSITE-ProRule" id="PRU00504"/>
    </source>
</evidence>
<feature type="repeat" description="NHL" evidence="2">
    <location>
        <begin position="286"/>
        <end position="330"/>
    </location>
</feature>
<dbReference type="AlphaFoldDB" id="A0A2T5MG18"/>
<sequence>MAGCGGGDGASNEAAKAIYQFGQADFKDITPNRGVAPSNNTLSGAASVATDGVKFYIADTNNNRVLGFNSIPTSLSATADFVIGQPNGNFAKNDPCIAIAASDCPISTTLSSLNQPSKVSIDAGRLLVVDSGNDRVLVWNTLPATNAAPSFTIGNGAGKPAAADTLFGPLGATFAGTKLVVADTGNNRVLIYNTISALASANVVLGQRNFTTGQLTPNCPKDTVAIPDCTLDFAITADSISGPSDVWSNGSKLVVSDQANNRVLYFTQVPAANQTAAARVIGQSNMKNQGGFGSGPSALKQPRGVWLDKNTSYIYVADAGNNRVLAFNTPTADGSSAIAVYGQGDYNHVTANDDDQNNSPDLLNNGNGKQEASERTLSNPLGMATFATAGSNRIYIVDSNNARLMVYDTN</sequence>
<dbReference type="InterPro" id="IPR001258">
    <property type="entry name" value="NHL_repeat"/>
</dbReference>
<dbReference type="InterPro" id="IPR011042">
    <property type="entry name" value="6-blade_b-propeller_TolB-like"/>
</dbReference>
<evidence type="ECO:0000313" key="5">
    <source>
        <dbReference type="Proteomes" id="UP000244248"/>
    </source>
</evidence>
<accession>A0A2T5MG18</accession>
<protein>
    <recommendedName>
        <fullName evidence="6">NHL repeat containing protein</fullName>
    </recommendedName>
</protein>
<dbReference type="Proteomes" id="UP000244248">
    <property type="component" value="Unassembled WGS sequence"/>
</dbReference>
<keyword evidence="1" id="KW-0677">Repeat</keyword>
<gene>
    <name evidence="4" type="ORF">CJD38_09290</name>
</gene>
<dbReference type="Gene3D" id="2.120.10.30">
    <property type="entry name" value="TolB, C-terminal domain"/>
    <property type="match status" value="2"/>
</dbReference>
<proteinExistence type="predicted"/>
<dbReference type="InterPro" id="IPR050952">
    <property type="entry name" value="TRIM-NHL_E3_ligases"/>
</dbReference>
<evidence type="ECO:0000256" key="1">
    <source>
        <dbReference type="ARBA" id="ARBA00022737"/>
    </source>
</evidence>
<dbReference type="PROSITE" id="PS51125">
    <property type="entry name" value="NHL"/>
    <property type="match status" value="1"/>
</dbReference>
<feature type="compositionally biased region" description="Polar residues" evidence="3">
    <location>
        <begin position="357"/>
        <end position="377"/>
    </location>
</feature>
<name>A0A2T5MG18_9GAMM</name>
<dbReference type="PANTHER" id="PTHR24104">
    <property type="entry name" value="E3 UBIQUITIN-PROTEIN LIGASE NHLRC1-RELATED"/>
    <property type="match status" value="1"/>
</dbReference>
<evidence type="ECO:0000313" key="4">
    <source>
        <dbReference type="EMBL" id="PTU31515.1"/>
    </source>
</evidence>
<evidence type="ECO:0008006" key="6">
    <source>
        <dbReference type="Google" id="ProtNLM"/>
    </source>
</evidence>
<keyword evidence="5" id="KW-1185">Reference proteome</keyword>
<feature type="region of interest" description="Disordered" evidence="3">
    <location>
        <begin position="349"/>
        <end position="377"/>
    </location>
</feature>
<evidence type="ECO:0000256" key="3">
    <source>
        <dbReference type="SAM" id="MobiDB-lite"/>
    </source>
</evidence>
<dbReference type="SUPFAM" id="SSF101898">
    <property type="entry name" value="NHL repeat"/>
    <property type="match status" value="1"/>
</dbReference>
<organism evidence="4 5">
    <name type="scientific">Stenotrophobium rhamnosiphilum</name>
    <dbReference type="NCBI Taxonomy" id="2029166"/>
    <lineage>
        <taxon>Bacteria</taxon>
        <taxon>Pseudomonadati</taxon>
        <taxon>Pseudomonadota</taxon>
        <taxon>Gammaproteobacteria</taxon>
        <taxon>Nevskiales</taxon>
        <taxon>Nevskiaceae</taxon>
        <taxon>Stenotrophobium</taxon>
    </lineage>
</organism>
<comment type="caution">
    <text evidence="4">The sequence shown here is derived from an EMBL/GenBank/DDBJ whole genome shotgun (WGS) entry which is preliminary data.</text>
</comment>